<reference evidence="1 2" key="1">
    <citation type="submission" date="2016-10" db="EMBL/GenBank/DDBJ databases">
        <authorList>
            <person name="Varghese N."/>
            <person name="Submissions S."/>
        </authorList>
    </citation>
    <scope>NUCLEOTIDE SEQUENCE [LARGE SCALE GENOMIC DNA]</scope>
    <source>
        <strain evidence="1 2">BS2122</strain>
    </source>
</reference>
<name>A0AB37ZPW9_PSESX</name>
<comment type="caution">
    <text evidence="1">The sequence shown here is derived from an EMBL/GenBank/DDBJ whole genome shotgun (WGS) entry which is preliminary data.</text>
</comment>
<dbReference type="AlphaFoldDB" id="A0AB37ZPW9"/>
<evidence type="ECO:0000313" key="1">
    <source>
        <dbReference type="EMBL" id="SDN48445.1"/>
    </source>
</evidence>
<organism evidence="1 2">
    <name type="scientific">Pseudomonas syringae</name>
    <dbReference type="NCBI Taxonomy" id="317"/>
    <lineage>
        <taxon>Bacteria</taxon>
        <taxon>Pseudomonadati</taxon>
        <taxon>Pseudomonadota</taxon>
        <taxon>Gammaproteobacteria</taxon>
        <taxon>Pseudomonadales</taxon>
        <taxon>Pseudomonadaceae</taxon>
        <taxon>Pseudomonas</taxon>
    </lineage>
</organism>
<protein>
    <submittedName>
        <fullName evidence="1">Uncharacterized protein</fullName>
    </submittedName>
</protein>
<accession>A0AB37ZPW9</accession>
<gene>
    <name evidence="1" type="ORF">SAMN05444505_108211</name>
</gene>
<proteinExistence type="predicted"/>
<dbReference type="EMBL" id="FNHM01000008">
    <property type="protein sequence ID" value="SDN48445.1"/>
    <property type="molecule type" value="Genomic_DNA"/>
</dbReference>
<dbReference type="RefSeq" id="WP_074808424.1">
    <property type="nucleotide sequence ID" value="NZ_FNHM01000008.1"/>
</dbReference>
<sequence length="98" mass="10526">MNDEHSHMACESISHHAQQSFSAIADYQTEPSVLYRPTLSVDGNQWCALYGEDLQSGVAGFGDTPALAMIDFNKNWNIPLRNSPSGIALAAKNAASTA</sequence>
<evidence type="ECO:0000313" key="2">
    <source>
        <dbReference type="Proteomes" id="UP000183853"/>
    </source>
</evidence>
<dbReference type="Proteomes" id="UP000183853">
    <property type="component" value="Unassembled WGS sequence"/>
</dbReference>